<evidence type="ECO:0000256" key="1">
    <source>
        <dbReference type="SAM" id="MobiDB-lite"/>
    </source>
</evidence>
<comment type="caution">
    <text evidence="2">The sequence shown here is derived from an EMBL/GenBank/DDBJ whole genome shotgun (WGS) entry which is preliminary data.</text>
</comment>
<sequence>MKKNRGPDLEKYLDGHGRRFVNYAQGAKLYRLPYWSFVRVAKEADSNYPIRKTCIVDLDILENFLKEHPEVEERLEETRRNTDAKTKKRKS</sequence>
<feature type="compositionally biased region" description="Basic and acidic residues" evidence="1">
    <location>
        <begin position="71"/>
        <end position="85"/>
    </location>
</feature>
<evidence type="ECO:0000313" key="3">
    <source>
        <dbReference type="Proteomes" id="UP000234840"/>
    </source>
</evidence>
<evidence type="ECO:0000313" key="2">
    <source>
        <dbReference type="EMBL" id="PLT87026.1"/>
    </source>
</evidence>
<proteinExistence type="predicted"/>
<name>A0A2N5Q029_MEDGN</name>
<dbReference type="AlphaFoldDB" id="A0A2N5Q029"/>
<accession>A0A2N5Q029</accession>
<dbReference type="InterPro" id="IPR045591">
    <property type="entry name" value="DUF6462"/>
</dbReference>
<gene>
    <name evidence="2" type="ORF">CDL20_07805</name>
</gene>
<protein>
    <submittedName>
        <fullName evidence="2">Uncharacterized protein</fullName>
    </submittedName>
</protein>
<dbReference type="Pfam" id="PF20063">
    <property type="entry name" value="DUF6462"/>
    <property type="match status" value="1"/>
</dbReference>
<feature type="region of interest" description="Disordered" evidence="1">
    <location>
        <begin position="71"/>
        <end position="91"/>
    </location>
</feature>
<dbReference type="EMBL" id="NIHW01000016">
    <property type="protein sequence ID" value="PLT87026.1"/>
    <property type="molecule type" value="Genomic_DNA"/>
</dbReference>
<organism evidence="2 3">
    <name type="scientific">Mediterraneibacter gnavus</name>
    <name type="common">Ruminococcus gnavus</name>
    <dbReference type="NCBI Taxonomy" id="33038"/>
    <lineage>
        <taxon>Bacteria</taxon>
        <taxon>Bacillati</taxon>
        <taxon>Bacillota</taxon>
        <taxon>Clostridia</taxon>
        <taxon>Lachnospirales</taxon>
        <taxon>Lachnospiraceae</taxon>
        <taxon>Mediterraneibacter</taxon>
    </lineage>
</organism>
<dbReference type="Proteomes" id="UP000234840">
    <property type="component" value="Unassembled WGS sequence"/>
</dbReference>
<dbReference type="RefSeq" id="WP_101882429.1">
    <property type="nucleotide sequence ID" value="NZ_NIHW01000016.1"/>
</dbReference>
<reference evidence="2 3" key="1">
    <citation type="journal article" date="2017" name="Genome Med.">
        <title>A novel Ruminococcus gnavus clade enriched in inflammatory bowel disease patients.</title>
        <authorList>
            <person name="Hall A.B."/>
            <person name="Yassour M."/>
            <person name="Sauk J."/>
            <person name="Garner A."/>
            <person name="Jiang X."/>
            <person name="Arthur T."/>
            <person name="Lagoudas G.K."/>
            <person name="Vatanen T."/>
            <person name="Fornelos N."/>
            <person name="Wilson R."/>
            <person name="Bertha M."/>
            <person name="Cohen M."/>
            <person name="Garber J."/>
            <person name="Khalili H."/>
            <person name="Gevers D."/>
            <person name="Ananthakrishnan A.N."/>
            <person name="Kugathasan S."/>
            <person name="Lander E.S."/>
            <person name="Blainey P."/>
            <person name="Vlamakis H."/>
            <person name="Xavier R.J."/>
            <person name="Huttenhower C."/>
        </authorList>
    </citation>
    <scope>NUCLEOTIDE SEQUENCE [LARGE SCALE GENOMIC DNA]</scope>
    <source>
        <strain evidence="2 3">RJX1128</strain>
    </source>
</reference>